<dbReference type="InterPro" id="IPR016009">
    <property type="entry name" value="tRNA_MeTrfase_TRMD/TRM10"/>
</dbReference>
<evidence type="ECO:0000256" key="2">
    <source>
        <dbReference type="ARBA" id="ARBA00004496"/>
    </source>
</evidence>
<dbReference type="InterPro" id="IPR029026">
    <property type="entry name" value="tRNA_m1G_MTases_N"/>
</dbReference>
<comment type="caution">
    <text evidence="15">Lacks conserved residue(s) required for the propagation of feature annotation.</text>
</comment>
<accession>A0A832G7Y2</accession>
<keyword evidence="10 15" id="KW-0949">S-adenosyl-L-methionine</keyword>
<evidence type="ECO:0000256" key="8">
    <source>
        <dbReference type="ARBA" id="ARBA00022603"/>
    </source>
</evidence>
<evidence type="ECO:0000256" key="10">
    <source>
        <dbReference type="ARBA" id="ARBA00022691"/>
    </source>
</evidence>
<comment type="function">
    <text evidence="1 15 17">Specifically methylates guanosine-37 in various tRNAs.</text>
</comment>
<comment type="subunit">
    <text evidence="4 15 17">Homodimer.</text>
</comment>
<keyword evidence="9 15" id="KW-0808">Transferase</keyword>
<dbReference type="GO" id="GO:0052906">
    <property type="term" value="F:tRNA (guanine(37)-N1)-methyltransferase activity"/>
    <property type="evidence" value="ECO:0007669"/>
    <property type="project" value="UniProtKB-UniRule"/>
</dbReference>
<evidence type="ECO:0000256" key="4">
    <source>
        <dbReference type="ARBA" id="ARBA00011738"/>
    </source>
</evidence>
<evidence type="ECO:0000256" key="16">
    <source>
        <dbReference type="PIRSR" id="PIRSR000386-1"/>
    </source>
</evidence>
<dbReference type="PIRSF" id="PIRSF000386">
    <property type="entry name" value="tRNA_mtase"/>
    <property type="match status" value="1"/>
</dbReference>
<dbReference type="GO" id="GO:0002939">
    <property type="term" value="P:tRNA N1-guanine methylation"/>
    <property type="evidence" value="ECO:0007669"/>
    <property type="project" value="TreeGrafter"/>
</dbReference>
<dbReference type="NCBIfam" id="TIGR00088">
    <property type="entry name" value="trmD"/>
    <property type="match status" value="1"/>
</dbReference>
<evidence type="ECO:0000256" key="7">
    <source>
        <dbReference type="ARBA" id="ARBA00022490"/>
    </source>
</evidence>
<dbReference type="InterPro" id="IPR029028">
    <property type="entry name" value="Alpha/beta_knot_MTases"/>
</dbReference>
<dbReference type="FunFam" id="3.40.1280.10:FF:000001">
    <property type="entry name" value="tRNA (guanine-N(1)-)-methyltransferase"/>
    <property type="match status" value="1"/>
</dbReference>
<comment type="catalytic activity">
    <reaction evidence="14 15 17">
        <text>guanosine(37) in tRNA + S-adenosyl-L-methionine = N(1)-methylguanosine(37) in tRNA + S-adenosyl-L-homocysteine + H(+)</text>
        <dbReference type="Rhea" id="RHEA:36899"/>
        <dbReference type="Rhea" id="RHEA-COMP:10145"/>
        <dbReference type="Rhea" id="RHEA-COMP:10147"/>
        <dbReference type="ChEBI" id="CHEBI:15378"/>
        <dbReference type="ChEBI" id="CHEBI:57856"/>
        <dbReference type="ChEBI" id="CHEBI:59789"/>
        <dbReference type="ChEBI" id="CHEBI:73542"/>
        <dbReference type="ChEBI" id="CHEBI:74269"/>
        <dbReference type="EC" id="2.1.1.228"/>
    </reaction>
</comment>
<dbReference type="PANTHER" id="PTHR46417:SF1">
    <property type="entry name" value="TRNA (GUANINE-N(1)-)-METHYLTRANSFERASE"/>
    <property type="match status" value="1"/>
</dbReference>
<evidence type="ECO:0000313" key="19">
    <source>
        <dbReference type="EMBL" id="HGT48923.1"/>
    </source>
</evidence>
<comment type="caution">
    <text evidence="19">The sequence shown here is derived from an EMBL/GenBank/DDBJ whole genome shotgun (WGS) entry which is preliminary data.</text>
</comment>
<dbReference type="EC" id="2.1.1.228" evidence="5 15"/>
<organism evidence="19">
    <name type="scientific">Ignavibacterium album</name>
    <dbReference type="NCBI Taxonomy" id="591197"/>
    <lineage>
        <taxon>Bacteria</taxon>
        <taxon>Pseudomonadati</taxon>
        <taxon>Ignavibacteriota</taxon>
        <taxon>Ignavibacteria</taxon>
        <taxon>Ignavibacteriales</taxon>
        <taxon>Ignavibacteriaceae</taxon>
        <taxon>Ignavibacterium</taxon>
    </lineage>
</organism>
<evidence type="ECO:0000256" key="15">
    <source>
        <dbReference type="HAMAP-Rule" id="MF_00605"/>
    </source>
</evidence>
<evidence type="ECO:0000256" key="14">
    <source>
        <dbReference type="ARBA" id="ARBA00047783"/>
    </source>
</evidence>
<evidence type="ECO:0000256" key="13">
    <source>
        <dbReference type="ARBA" id="ARBA00033392"/>
    </source>
</evidence>
<evidence type="ECO:0000259" key="18">
    <source>
        <dbReference type="Pfam" id="PF01746"/>
    </source>
</evidence>
<dbReference type="AlphaFoldDB" id="A0A832G7Y2"/>
<evidence type="ECO:0000256" key="3">
    <source>
        <dbReference type="ARBA" id="ARBA00007630"/>
    </source>
</evidence>
<evidence type="ECO:0000256" key="5">
    <source>
        <dbReference type="ARBA" id="ARBA00012807"/>
    </source>
</evidence>
<dbReference type="SUPFAM" id="SSF75217">
    <property type="entry name" value="alpha/beta knot"/>
    <property type="match status" value="1"/>
</dbReference>
<dbReference type="InterPro" id="IPR002649">
    <property type="entry name" value="tRNA_m1G_MeTrfase_TrmD"/>
</dbReference>
<comment type="subcellular location">
    <subcellularLocation>
        <location evidence="2 15 17">Cytoplasm</location>
    </subcellularLocation>
</comment>
<evidence type="ECO:0000256" key="6">
    <source>
        <dbReference type="ARBA" id="ARBA00014679"/>
    </source>
</evidence>
<dbReference type="GO" id="GO:0005829">
    <property type="term" value="C:cytosol"/>
    <property type="evidence" value="ECO:0007669"/>
    <property type="project" value="TreeGrafter"/>
</dbReference>
<keyword evidence="11 15" id="KW-0819">tRNA processing</keyword>
<feature type="binding site" evidence="15 16">
    <location>
        <position position="113"/>
    </location>
    <ligand>
        <name>S-adenosyl-L-methionine</name>
        <dbReference type="ChEBI" id="CHEBI:59789"/>
    </ligand>
</feature>
<keyword evidence="8 15" id="KW-0489">Methyltransferase</keyword>
<keyword evidence="7 15" id="KW-0963">Cytoplasm</keyword>
<gene>
    <name evidence="15 19" type="primary">trmD</name>
    <name evidence="19" type="ORF">ENS56_12880</name>
</gene>
<comment type="similarity">
    <text evidence="3 15 17">Belongs to the RNA methyltransferase TrmD family.</text>
</comment>
<evidence type="ECO:0000256" key="1">
    <source>
        <dbReference type="ARBA" id="ARBA00002634"/>
    </source>
</evidence>
<evidence type="ECO:0000256" key="9">
    <source>
        <dbReference type="ARBA" id="ARBA00022679"/>
    </source>
</evidence>
<dbReference type="HAMAP" id="MF_00605">
    <property type="entry name" value="TrmD"/>
    <property type="match status" value="1"/>
</dbReference>
<name>A0A832G7Y2_9BACT</name>
<protein>
    <recommendedName>
        <fullName evidence="6 15">tRNA (guanine-N(1)-)-methyltransferase</fullName>
        <ecNumber evidence="5 15">2.1.1.228</ecNumber>
    </recommendedName>
    <alternativeName>
        <fullName evidence="12 15">M1G-methyltransferase</fullName>
    </alternativeName>
    <alternativeName>
        <fullName evidence="13 15">tRNA [GM37] methyltransferase</fullName>
    </alternativeName>
</protein>
<dbReference type="Pfam" id="PF01746">
    <property type="entry name" value="tRNA_m1G_MT"/>
    <property type="match status" value="1"/>
</dbReference>
<proteinExistence type="inferred from homology"/>
<evidence type="ECO:0000256" key="12">
    <source>
        <dbReference type="ARBA" id="ARBA00029736"/>
    </source>
</evidence>
<dbReference type="PANTHER" id="PTHR46417">
    <property type="entry name" value="TRNA (GUANINE-N(1)-)-METHYLTRANSFERASE"/>
    <property type="match status" value="1"/>
</dbReference>
<dbReference type="EMBL" id="DSVI01000020">
    <property type="protein sequence ID" value="HGT48923.1"/>
    <property type="molecule type" value="Genomic_DNA"/>
</dbReference>
<dbReference type="Gene3D" id="1.10.1270.20">
    <property type="entry name" value="tRNA(m1g37)methyltransferase, domain 2"/>
    <property type="match status" value="1"/>
</dbReference>
<evidence type="ECO:0000256" key="11">
    <source>
        <dbReference type="ARBA" id="ARBA00022694"/>
    </source>
</evidence>
<feature type="domain" description="tRNA methyltransferase TRMD/TRM10-type" evidence="18">
    <location>
        <begin position="2"/>
        <end position="221"/>
    </location>
</feature>
<dbReference type="NCBIfam" id="NF000648">
    <property type="entry name" value="PRK00026.1"/>
    <property type="match status" value="1"/>
</dbReference>
<reference evidence="19" key="1">
    <citation type="journal article" date="2020" name="mSystems">
        <title>Genome- and Community-Level Interaction Insights into Carbon Utilization and Element Cycling Functions of Hydrothermarchaeota in Hydrothermal Sediment.</title>
        <authorList>
            <person name="Zhou Z."/>
            <person name="Liu Y."/>
            <person name="Xu W."/>
            <person name="Pan J."/>
            <person name="Luo Z.H."/>
            <person name="Li M."/>
        </authorList>
    </citation>
    <scope>NUCLEOTIDE SEQUENCE [LARGE SCALE GENOMIC DNA]</scope>
    <source>
        <strain evidence="19">SpSt-500</strain>
    </source>
</reference>
<evidence type="ECO:0000256" key="17">
    <source>
        <dbReference type="RuleBase" id="RU003464"/>
    </source>
</evidence>
<dbReference type="Gene3D" id="3.40.1280.10">
    <property type="match status" value="1"/>
</dbReference>
<sequence>MMRIDIISAVPELLQSPLNSSILKRAQNKKKIEIYVHNLRDYAFDKHKQIDDKPFGGGPGMILKPEPFFECIEKLQSERKYDHIIFTTPKGKIFDQKYANKLSLAKNIIIIAGHYKEIDDRVRQHFATDEISIGKFVLTGGELPALIIVDAVVRLIPGVLNDSEAALDDSFQDGEIVEAPYYTRPAEYRGMKVPEVLLSGNEKEIKKWKEEQSKILTDKWRNYNN</sequence>
<dbReference type="InterPro" id="IPR023148">
    <property type="entry name" value="tRNA_m1G_MeTrfase_C_sf"/>
</dbReference>